<reference evidence="3" key="1">
    <citation type="journal article" date="2024" name="Algal Res.">
        <title>Biochemical, toxicological and genomic investigation of a high-biomass producing Limnothrix strain isolated from Italian shallow drinking water reservoir.</title>
        <authorList>
            <person name="Simonazzi M."/>
            <person name="Shishido T.K."/>
            <person name="Delbaje E."/>
            <person name="Wahlsten M."/>
            <person name="Fewer D.P."/>
            <person name="Sivonen K."/>
            <person name="Pezzolesi L."/>
            <person name="Pistocchi R."/>
        </authorList>
    </citation>
    <scope>NUCLEOTIDE SEQUENCE [LARGE SCALE GENOMIC DNA]</scope>
    <source>
        <strain evidence="3">LRLZ20PSL1</strain>
    </source>
</reference>
<comment type="caution">
    <text evidence="2">The sequence shown here is derived from an EMBL/GenBank/DDBJ whole genome shotgun (WGS) entry which is preliminary data.</text>
</comment>
<evidence type="ECO:0000313" key="2">
    <source>
        <dbReference type="EMBL" id="MFG3818901.1"/>
    </source>
</evidence>
<dbReference type="CDD" id="cd02042">
    <property type="entry name" value="ParAB_family"/>
    <property type="match status" value="1"/>
</dbReference>
<gene>
    <name evidence="2" type="ORF">VPK24_14750</name>
</gene>
<dbReference type="PANTHER" id="PTHR13696">
    <property type="entry name" value="P-LOOP CONTAINING NUCLEOSIDE TRIPHOSPHATE HYDROLASE"/>
    <property type="match status" value="1"/>
</dbReference>
<evidence type="ECO:0000313" key="3">
    <source>
        <dbReference type="Proteomes" id="UP001604335"/>
    </source>
</evidence>
<dbReference type="PANTHER" id="PTHR13696:SF52">
    <property type="entry name" value="PARA FAMILY PROTEIN CT_582"/>
    <property type="match status" value="1"/>
</dbReference>
<dbReference type="RefSeq" id="WP_393014513.1">
    <property type="nucleotide sequence ID" value="NZ_JAZAQF010000086.1"/>
</dbReference>
<dbReference type="InterPro" id="IPR050678">
    <property type="entry name" value="DNA_Partitioning_ATPase"/>
</dbReference>
<organism evidence="2 3">
    <name type="scientific">Limnothrix redekei LRLZ20PSL1</name>
    <dbReference type="NCBI Taxonomy" id="3112953"/>
    <lineage>
        <taxon>Bacteria</taxon>
        <taxon>Bacillati</taxon>
        <taxon>Cyanobacteriota</taxon>
        <taxon>Cyanophyceae</taxon>
        <taxon>Pseudanabaenales</taxon>
        <taxon>Pseudanabaenaceae</taxon>
        <taxon>Limnothrix</taxon>
    </lineage>
</organism>
<dbReference type="SUPFAM" id="SSF52540">
    <property type="entry name" value="P-loop containing nucleoside triphosphate hydrolases"/>
    <property type="match status" value="1"/>
</dbReference>
<protein>
    <submittedName>
        <fullName evidence="2">ParA family protein</fullName>
    </submittedName>
</protein>
<dbReference type="Proteomes" id="UP001604335">
    <property type="component" value="Unassembled WGS sequence"/>
</dbReference>
<dbReference type="Gene3D" id="3.40.50.300">
    <property type="entry name" value="P-loop containing nucleotide triphosphate hydrolases"/>
    <property type="match status" value="1"/>
</dbReference>
<dbReference type="EMBL" id="JAZAQF010000086">
    <property type="protein sequence ID" value="MFG3818901.1"/>
    <property type="molecule type" value="Genomic_DNA"/>
</dbReference>
<dbReference type="InterPro" id="IPR027417">
    <property type="entry name" value="P-loop_NTPase"/>
</dbReference>
<sequence>MASTTIAIVNPKGGVGKTTTVLCLAELLAARSPVESPVVMVDLDPQAHLTALLGAMDSPSIATTLQEQGAICDRLVAAGDRGWLLPGGLDLESAAVALARSPEGLLRLRQALAQPWSLLEPLGKLDEQKPKPFLATSPAQTQSPLVLLDCPPGLGFWTLSALAAADGLLIPVQCQPLALRSLLALMETVASVRSQLNPNLRVVGVLPTMSERRAPWCDQVLAGLQDWALASRGAIALFPPIPRSACFPKLTVDGKLLRSGLARQRRSVVLQGYEAIAAVLVDRPSPTNPT</sequence>
<evidence type="ECO:0000259" key="1">
    <source>
        <dbReference type="Pfam" id="PF01656"/>
    </source>
</evidence>
<proteinExistence type="predicted"/>
<name>A0ABW7CCY7_9CYAN</name>
<dbReference type="Pfam" id="PF01656">
    <property type="entry name" value="CbiA"/>
    <property type="match status" value="1"/>
</dbReference>
<accession>A0ABW7CCY7</accession>
<keyword evidence="3" id="KW-1185">Reference proteome</keyword>
<feature type="domain" description="CobQ/CobB/MinD/ParA nucleotide binding" evidence="1">
    <location>
        <begin position="6"/>
        <end position="254"/>
    </location>
</feature>
<dbReference type="InterPro" id="IPR002586">
    <property type="entry name" value="CobQ/CobB/MinD/ParA_Nub-bd_dom"/>
</dbReference>